<dbReference type="InParanoid" id="A0A194YNX2"/>
<organism evidence="1 2">
    <name type="scientific">Sorghum bicolor</name>
    <name type="common">Sorghum</name>
    <name type="synonym">Sorghum vulgare</name>
    <dbReference type="NCBI Taxonomy" id="4558"/>
    <lineage>
        <taxon>Eukaryota</taxon>
        <taxon>Viridiplantae</taxon>
        <taxon>Streptophyta</taxon>
        <taxon>Embryophyta</taxon>
        <taxon>Tracheophyta</taxon>
        <taxon>Spermatophyta</taxon>
        <taxon>Magnoliopsida</taxon>
        <taxon>Liliopsida</taxon>
        <taxon>Poales</taxon>
        <taxon>Poaceae</taxon>
        <taxon>PACMAD clade</taxon>
        <taxon>Panicoideae</taxon>
        <taxon>Andropogonodae</taxon>
        <taxon>Andropogoneae</taxon>
        <taxon>Sorghinae</taxon>
        <taxon>Sorghum</taxon>
    </lineage>
</organism>
<dbReference type="Gramene" id="KXG29540">
    <property type="protein sequence ID" value="KXG29540"/>
    <property type="gene ID" value="SORBI_3004G051800"/>
</dbReference>
<dbReference type="AlphaFoldDB" id="A0A194YNX2"/>
<protein>
    <submittedName>
        <fullName evidence="1">Uncharacterized protein</fullName>
    </submittedName>
</protein>
<keyword evidence="2" id="KW-1185">Reference proteome</keyword>
<dbReference type="EMBL" id="CM000763">
    <property type="protein sequence ID" value="KXG29540.1"/>
    <property type="molecule type" value="Genomic_DNA"/>
</dbReference>
<sequence>MLPLRILSQSTAEVRTKRIQKAQRRHQGKGGPSFLLRHFVPMGRTWTALRGVSSSFFSQIGTQGAHERIRGR</sequence>
<name>A0A194YNX2_SORBI</name>
<evidence type="ECO:0000313" key="1">
    <source>
        <dbReference type="EMBL" id="KXG29540.1"/>
    </source>
</evidence>
<dbReference type="Proteomes" id="UP000000768">
    <property type="component" value="Chromosome 4"/>
</dbReference>
<reference evidence="1 2" key="1">
    <citation type="journal article" date="2009" name="Nature">
        <title>The Sorghum bicolor genome and the diversification of grasses.</title>
        <authorList>
            <person name="Paterson A.H."/>
            <person name="Bowers J.E."/>
            <person name="Bruggmann R."/>
            <person name="Dubchak I."/>
            <person name="Grimwood J."/>
            <person name="Gundlach H."/>
            <person name="Haberer G."/>
            <person name="Hellsten U."/>
            <person name="Mitros T."/>
            <person name="Poliakov A."/>
            <person name="Schmutz J."/>
            <person name="Spannagl M."/>
            <person name="Tang H."/>
            <person name="Wang X."/>
            <person name="Wicker T."/>
            <person name="Bharti A.K."/>
            <person name="Chapman J."/>
            <person name="Feltus F.A."/>
            <person name="Gowik U."/>
            <person name="Grigoriev I.V."/>
            <person name="Lyons E."/>
            <person name="Maher C.A."/>
            <person name="Martis M."/>
            <person name="Narechania A."/>
            <person name="Otillar R.P."/>
            <person name="Penning B.W."/>
            <person name="Salamov A.A."/>
            <person name="Wang Y."/>
            <person name="Zhang L."/>
            <person name="Carpita N.C."/>
            <person name="Freeling M."/>
            <person name="Gingle A.R."/>
            <person name="Hash C.T."/>
            <person name="Keller B."/>
            <person name="Klein P."/>
            <person name="Kresovich S."/>
            <person name="McCann M.C."/>
            <person name="Ming R."/>
            <person name="Peterson D.G."/>
            <person name="Mehboob-ur-Rahman"/>
            <person name="Ware D."/>
            <person name="Westhoff P."/>
            <person name="Mayer K.F."/>
            <person name="Messing J."/>
            <person name="Rokhsar D.S."/>
        </authorList>
    </citation>
    <scope>NUCLEOTIDE SEQUENCE [LARGE SCALE GENOMIC DNA]</scope>
    <source>
        <strain evidence="2">cv. BTx623</strain>
    </source>
</reference>
<accession>A0A194YNX2</accession>
<reference evidence="2" key="2">
    <citation type="journal article" date="2018" name="Plant J.">
        <title>The Sorghum bicolor reference genome: improved assembly, gene annotations, a transcriptome atlas, and signatures of genome organization.</title>
        <authorList>
            <person name="McCormick R.F."/>
            <person name="Truong S.K."/>
            <person name="Sreedasyam A."/>
            <person name="Jenkins J."/>
            <person name="Shu S."/>
            <person name="Sims D."/>
            <person name="Kennedy M."/>
            <person name="Amirebrahimi M."/>
            <person name="Weers B.D."/>
            <person name="McKinley B."/>
            <person name="Mattison A."/>
            <person name="Morishige D.T."/>
            <person name="Grimwood J."/>
            <person name="Schmutz J."/>
            <person name="Mullet J.E."/>
        </authorList>
    </citation>
    <scope>NUCLEOTIDE SEQUENCE [LARGE SCALE GENOMIC DNA]</scope>
    <source>
        <strain evidence="2">cv. BTx623</strain>
    </source>
</reference>
<gene>
    <name evidence="1" type="ORF">SORBI_3004G051800</name>
</gene>
<evidence type="ECO:0000313" key="2">
    <source>
        <dbReference type="Proteomes" id="UP000000768"/>
    </source>
</evidence>
<proteinExistence type="predicted"/>